<name>A0A5B7DBE9_PORTR</name>
<evidence type="ECO:0000313" key="1">
    <source>
        <dbReference type="EMBL" id="MPC18631.1"/>
    </source>
</evidence>
<dbReference type="EMBL" id="VSRR010000697">
    <property type="protein sequence ID" value="MPC18631.1"/>
    <property type="molecule type" value="Genomic_DNA"/>
</dbReference>
<gene>
    <name evidence="1" type="ORF">E2C01_011522</name>
</gene>
<keyword evidence="2" id="KW-1185">Reference proteome</keyword>
<dbReference type="Proteomes" id="UP000324222">
    <property type="component" value="Unassembled WGS sequence"/>
</dbReference>
<comment type="caution">
    <text evidence="1">The sequence shown here is derived from an EMBL/GenBank/DDBJ whole genome shotgun (WGS) entry which is preliminary data.</text>
</comment>
<evidence type="ECO:0000313" key="2">
    <source>
        <dbReference type="Proteomes" id="UP000324222"/>
    </source>
</evidence>
<sequence length="62" mass="7257">MWQPDSGGNTTTTAITITSIFYSSHYYCRHHNHYNNKCELRIANKALSRGNIIFKPWKKRGK</sequence>
<protein>
    <submittedName>
        <fullName evidence="1">Uncharacterized protein</fullName>
    </submittedName>
</protein>
<dbReference type="AlphaFoldDB" id="A0A5B7DBE9"/>
<proteinExistence type="predicted"/>
<accession>A0A5B7DBE9</accession>
<organism evidence="1 2">
    <name type="scientific">Portunus trituberculatus</name>
    <name type="common">Swimming crab</name>
    <name type="synonym">Neptunus trituberculatus</name>
    <dbReference type="NCBI Taxonomy" id="210409"/>
    <lineage>
        <taxon>Eukaryota</taxon>
        <taxon>Metazoa</taxon>
        <taxon>Ecdysozoa</taxon>
        <taxon>Arthropoda</taxon>
        <taxon>Crustacea</taxon>
        <taxon>Multicrustacea</taxon>
        <taxon>Malacostraca</taxon>
        <taxon>Eumalacostraca</taxon>
        <taxon>Eucarida</taxon>
        <taxon>Decapoda</taxon>
        <taxon>Pleocyemata</taxon>
        <taxon>Brachyura</taxon>
        <taxon>Eubrachyura</taxon>
        <taxon>Portunoidea</taxon>
        <taxon>Portunidae</taxon>
        <taxon>Portuninae</taxon>
        <taxon>Portunus</taxon>
    </lineage>
</organism>
<reference evidence="1 2" key="1">
    <citation type="submission" date="2019-05" db="EMBL/GenBank/DDBJ databases">
        <title>Another draft genome of Portunus trituberculatus and its Hox gene families provides insights of decapod evolution.</title>
        <authorList>
            <person name="Jeong J.-H."/>
            <person name="Song I."/>
            <person name="Kim S."/>
            <person name="Choi T."/>
            <person name="Kim D."/>
            <person name="Ryu S."/>
            <person name="Kim W."/>
        </authorList>
    </citation>
    <scope>NUCLEOTIDE SEQUENCE [LARGE SCALE GENOMIC DNA]</scope>
    <source>
        <tissue evidence="1">Muscle</tissue>
    </source>
</reference>